<dbReference type="InterPro" id="IPR010998">
    <property type="entry name" value="Integrase_recombinase_N"/>
</dbReference>
<dbReference type="InterPro" id="IPR013762">
    <property type="entry name" value="Integrase-like_cat_sf"/>
</dbReference>
<dbReference type="Gene3D" id="1.10.443.10">
    <property type="entry name" value="Intergrase catalytic core"/>
    <property type="match status" value="1"/>
</dbReference>
<gene>
    <name evidence="7" type="ORF">HUT08_17665</name>
</gene>
<proteinExistence type="predicted"/>
<dbReference type="InterPro" id="IPR004107">
    <property type="entry name" value="Integrase_SAM-like_N"/>
</dbReference>
<keyword evidence="1" id="KW-0229">DNA integration</keyword>
<keyword evidence="8" id="KW-1185">Reference proteome</keyword>
<accession>A0A7H8N9A8</accession>
<dbReference type="PROSITE" id="PS51900">
    <property type="entry name" value="CB"/>
    <property type="match status" value="1"/>
</dbReference>
<dbReference type="PANTHER" id="PTHR30349:SF91">
    <property type="entry name" value="INTA PROTEIN"/>
    <property type="match status" value="1"/>
</dbReference>
<dbReference type="SUPFAM" id="SSF56349">
    <property type="entry name" value="DNA breaking-rejoining enzymes"/>
    <property type="match status" value="1"/>
</dbReference>
<feature type="domain" description="Core-binding (CB)" evidence="6">
    <location>
        <begin position="68"/>
        <end position="179"/>
    </location>
</feature>
<dbReference type="CDD" id="cd01189">
    <property type="entry name" value="INT_ICEBs1_C_like"/>
    <property type="match status" value="1"/>
</dbReference>
<evidence type="ECO:0000313" key="8">
    <source>
        <dbReference type="Proteomes" id="UP000509303"/>
    </source>
</evidence>
<dbReference type="EMBL" id="CP054929">
    <property type="protein sequence ID" value="QKW51059.1"/>
    <property type="molecule type" value="Genomic_DNA"/>
</dbReference>
<sequence length="423" mass="47365">MAKRNANGEGSIYRRKDGRWEGIAYVLVADGTYKRRSVYGKTRESVHDKLTRLKAESQSGVPLATSNLSVGEYLAYWLAHVARIKVRPSTYATYESLVRNYIAPGLGKKKLTRLTARDVRSFLVTTSKKCQCCAQGKDQARPEKKRRCCALGKCCKQFPSDRTVRFLLVILRAALQHAVREDELPRNVARNVELSTGTKREIEPLTAKEGRQLLAAARGNRLWAAYELAVRVGLRRGEVLGLRWRDIDLHDGVLTVRQTIQRVGGELLIAAPKTQRSARRVAVPDECVAALRARRAEQQGDRLAAGDKWKGGASDLVFMTKNGTPIEPRNLNRSFTALCDRANIRRVRFHDLRHTCASLLHEQGADARMIMEVLGHSSIRVTMDVYTFVRLDSQRSAFDRVADALRDGSDEDDDGLSGVPARV</sequence>
<evidence type="ECO:0000259" key="5">
    <source>
        <dbReference type="PROSITE" id="PS51898"/>
    </source>
</evidence>
<name>A0A7H8N9A8_9ACTN</name>
<evidence type="ECO:0000259" key="6">
    <source>
        <dbReference type="PROSITE" id="PS51900"/>
    </source>
</evidence>
<evidence type="ECO:0000256" key="4">
    <source>
        <dbReference type="PROSITE-ProRule" id="PRU01248"/>
    </source>
</evidence>
<dbReference type="GO" id="GO:0006310">
    <property type="term" value="P:DNA recombination"/>
    <property type="evidence" value="ECO:0007669"/>
    <property type="project" value="UniProtKB-KW"/>
</dbReference>
<dbReference type="GO" id="GO:0015074">
    <property type="term" value="P:DNA integration"/>
    <property type="evidence" value="ECO:0007669"/>
    <property type="project" value="UniProtKB-KW"/>
</dbReference>
<dbReference type="InterPro" id="IPR050090">
    <property type="entry name" value="Tyrosine_recombinase_XerCD"/>
</dbReference>
<dbReference type="Pfam" id="PF14659">
    <property type="entry name" value="Phage_int_SAM_3"/>
    <property type="match status" value="1"/>
</dbReference>
<reference evidence="7 8" key="1">
    <citation type="submission" date="2020-06" db="EMBL/GenBank/DDBJ databases">
        <title>Genome mining for natural products.</title>
        <authorList>
            <person name="Zhang B."/>
            <person name="Shi J."/>
            <person name="Ge H."/>
        </authorList>
    </citation>
    <scope>NUCLEOTIDE SEQUENCE [LARGE SCALE GENOMIC DNA]</scope>
    <source>
        <strain evidence="7 8">NA00687</strain>
    </source>
</reference>
<dbReference type="InterPro" id="IPR011010">
    <property type="entry name" value="DNA_brk_join_enz"/>
</dbReference>
<dbReference type="Gene3D" id="1.10.150.130">
    <property type="match status" value="1"/>
</dbReference>
<organism evidence="7 8">
    <name type="scientific">Streptomyces buecherae</name>
    <dbReference type="NCBI Taxonomy" id="2763006"/>
    <lineage>
        <taxon>Bacteria</taxon>
        <taxon>Bacillati</taxon>
        <taxon>Actinomycetota</taxon>
        <taxon>Actinomycetes</taxon>
        <taxon>Kitasatosporales</taxon>
        <taxon>Streptomycetaceae</taxon>
        <taxon>Streptomyces</taxon>
    </lineage>
</organism>
<protein>
    <submittedName>
        <fullName evidence="7">Site-specific integrase</fullName>
    </submittedName>
</protein>
<dbReference type="RefSeq" id="WP_176162784.1">
    <property type="nucleotide sequence ID" value="NZ_CP054929.1"/>
</dbReference>
<evidence type="ECO:0000313" key="7">
    <source>
        <dbReference type="EMBL" id="QKW51059.1"/>
    </source>
</evidence>
<evidence type="ECO:0000256" key="1">
    <source>
        <dbReference type="ARBA" id="ARBA00022908"/>
    </source>
</evidence>
<feature type="domain" description="Tyr recombinase" evidence="5">
    <location>
        <begin position="200"/>
        <end position="399"/>
    </location>
</feature>
<dbReference type="PROSITE" id="PS51898">
    <property type="entry name" value="TYR_RECOMBINASE"/>
    <property type="match status" value="1"/>
</dbReference>
<dbReference type="Pfam" id="PF00589">
    <property type="entry name" value="Phage_integrase"/>
    <property type="match status" value="1"/>
</dbReference>
<dbReference type="InterPro" id="IPR002104">
    <property type="entry name" value="Integrase_catalytic"/>
</dbReference>
<evidence type="ECO:0000256" key="3">
    <source>
        <dbReference type="ARBA" id="ARBA00023172"/>
    </source>
</evidence>
<dbReference type="Proteomes" id="UP000509303">
    <property type="component" value="Chromosome"/>
</dbReference>
<dbReference type="GO" id="GO:0003677">
    <property type="term" value="F:DNA binding"/>
    <property type="evidence" value="ECO:0007669"/>
    <property type="project" value="UniProtKB-UniRule"/>
</dbReference>
<dbReference type="AlphaFoldDB" id="A0A7H8N9A8"/>
<dbReference type="PANTHER" id="PTHR30349">
    <property type="entry name" value="PHAGE INTEGRASE-RELATED"/>
    <property type="match status" value="1"/>
</dbReference>
<evidence type="ECO:0000256" key="2">
    <source>
        <dbReference type="ARBA" id="ARBA00023125"/>
    </source>
</evidence>
<dbReference type="InterPro" id="IPR044068">
    <property type="entry name" value="CB"/>
</dbReference>
<keyword evidence="2 4" id="KW-0238">DNA-binding</keyword>
<keyword evidence="3" id="KW-0233">DNA recombination</keyword>